<name>A0A432MDK7_9BACT</name>
<dbReference type="RefSeq" id="WP_126727845.1">
    <property type="nucleotide sequence ID" value="NZ_RYZH01000068.1"/>
</dbReference>
<keyword evidence="1" id="KW-0732">Signal</keyword>
<evidence type="ECO:0000256" key="1">
    <source>
        <dbReference type="SAM" id="SignalP"/>
    </source>
</evidence>
<feature type="signal peptide" evidence="1">
    <location>
        <begin position="1"/>
        <end position="21"/>
    </location>
</feature>
<dbReference type="EMBL" id="RYZH01000068">
    <property type="protein sequence ID" value="RUL82810.1"/>
    <property type="molecule type" value="Genomic_DNA"/>
</dbReference>
<comment type="caution">
    <text evidence="2">The sequence shown here is derived from an EMBL/GenBank/DDBJ whole genome shotgun (WGS) entry which is preliminary data.</text>
</comment>
<evidence type="ECO:0000313" key="2">
    <source>
        <dbReference type="EMBL" id="RUL82810.1"/>
    </source>
</evidence>
<dbReference type="AlphaFoldDB" id="A0A432MDK7"/>
<dbReference type="OrthoDB" id="273334at2"/>
<dbReference type="InterPro" id="IPR019613">
    <property type="entry name" value="DUF4198"/>
</dbReference>
<reference evidence="2 3" key="2">
    <citation type="submission" date="2019-01" db="EMBL/GenBank/DDBJ databases">
        <title>Tautonia sociabilis, a novel thermotolerant planctomycete of Isosphaeraceae family, isolated from a 4000 m deep subterranean habitat.</title>
        <authorList>
            <person name="Kovaleva O.L."/>
            <person name="Elcheninov A.G."/>
            <person name="Van Heerden E."/>
            <person name="Toshchakov S.V."/>
            <person name="Novikov A."/>
            <person name="Bonch-Osmolovskaya E.A."/>
            <person name="Kublanov I.V."/>
        </authorList>
    </citation>
    <scope>NUCLEOTIDE SEQUENCE [LARGE SCALE GENOMIC DNA]</scope>
    <source>
        <strain evidence="2 3">GM2012</strain>
    </source>
</reference>
<organism evidence="2 3">
    <name type="scientific">Tautonia sociabilis</name>
    <dbReference type="NCBI Taxonomy" id="2080755"/>
    <lineage>
        <taxon>Bacteria</taxon>
        <taxon>Pseudomonadati</taxon>
        <taxon>Planctomycetota</taxon>
        <taxon>Planctomycetia</taxon>
        <taxon>Isosphaerales</taxon>
        <taxon>Isosphaeraceae</taxon>
        <taxon>Tautonia</taxon>
    </lineage>
</organism>
<gene>
    <name evidence="2" type="ORF">TsocGM_23210</name>
</gene>
<feature type="chain" id="PRO_5019151529" evidence="1">
    <location>
        <begin position="22"/>
        <end position="271"/>
    </location>
</feature>
<dbReference type="Proteomes" id="UP000280296">
    <property type="component" value="Unassembled WGS sequence"/>
</dbReference>
<evidence type="ECO:0000313" key="3">
    <source>
        <dbReference type="Proteomes" id="UP000280296"/>
    </source>
</evidence>
<accession>A0A432MDK7</accession>
<protein>
    <submittedName>
        <fullName evidence="2">DUF4198 domain-containing protein</fullName>
    </submittedName>
</protein>
<sequence length="271" mass="28580">MTAKRLLAAALLLSIAGAAQAHSTRVIATRPVVEPGRKTTVFIGWGHLLPVDELVAAEDMAAYRLHPPSGSATALTLSGRSLQANEPTLEEPGVYQVEATRKPSIFTAYTKADGSRSFEPLPKDEVDLPEGAKLDLSARSVQCAKALILCGPDAPAGPIAPLGHPLEIVLESTPGPKGFSPDEPVRARVLFHGDPVAGIKVFAASTSLNPSGAAETSVETDSEGRVSLDLYEPGTWVLEAYHNVDAPEEFRTSFDSDSFLATFSIPVAGEE</sequence>
<keyword evidence="3" id="KW-1185">Reference proteome</keyword>
<dbReference type="Pfam" id="PF10670">
    <property type="entry name" value="DUF4198"/>
    <property type="match status" value="1"/>
</dbReference>
<reference evidence="2 3" key="1">
    <citation type="submission" date="2018-12" db="EMBL/GenBank/DDBJ databases">
        <authorList>
            <person name="Toschakov S.V."/>
        </authorList>
    </citation>
    <scope>NUCLEOTIDE SEQUENCE [LARGE SCALE GENOMIC DNA]</scope>
    <source>
        <strain evidence="2 3">GM2012</strain>
    </source>
</reference>
<proteinExistence type="predicted"/>